<dbReference type="GO" id="GO:0005634">
    <property type="term" value="C:nucleus"/>
    <property type="evidence" value="ECO:0007669"/>
    <property type="project" value="UniProtKB-SubCell"/>
</dbReference>
<dbReference type="InterPro" id="IPR018117">
    <property type="entry name" value="C5_DNA_meth_AS"/>
</dbReference>
<keyword evidence="7" id="KW-0479">Metal-binding</keyword>
<evidence type="ECO:0000256" key="9">
    <source>
        <dbReference type="ARBA" id="ARBA00022833"/>
    </source>
</evidence>
<dbReference type="Pfam" id="PF00145">
    <property type="entry name" value="DNA_methylase"/>
    <property type="match status" value="1"/>
</dbReference>
<feature type="active site" evidence="11">
    <location>
        <position position="397"/>
    </location>
</feature>
<name>A0ABD2BJM2_VESMC</name>
<evidence type="ECO:0000259" key="12">
    <source>
        <dbReference type="PROSITE" id="PS51533"/>
    </source>
</evidence>
<keyword evidence="8" id="KW-0863">Zinc-finger</keyword>
<dbReference type="EMBL" id="JAYRBN010000075">
    <property type="protein sequence ID" value="KAL2732840.1"/>
    <property type="molecule type" value="Genomic_DNA"/>
</dbReference>
<comment type="subcellular location">
    <subcellularLocation>
        <location evidence="1">Nucleus</location>
    </subcellularLocation>
</comment>
<feature type="domain" description="PHD-type" evidence="12">
    <location>
        <begin position="154"/>
        <end position="305"/>
    </location>
</feature>
<dbReference type="GO" id="GO:0032259">
    <property type="term" value="P:methylation"/>
    <property type="evidence" value="ECO:0007669"/>
    <property type="project" value="UniProtKB-KW"/>
</dbReference>
<dbReference type="SUPFAM" id="SSF53335">
    <property type="entry name" value="S-adenosyl-L-methionine-dependent methyltransferases"/>
    <property type="match status" value="1"/>
</dbReference>
<dbReference type="GO" id="GO:0003886">
    <property type="term" value="F:DNA (cytosine-5-)-methyltransferase activity"/>
    <property type="evidence" value="ECO:0007669"/>
    <property type="project" value="UniProtKB-EC"/>
</dbReference>
<evidence type="ECO:0000256" key="4">
    <source>
        <dbReference type="ARBA" id="ARBA00022603"/>
    </source>
</evidence>
<evidence type="ECO:0000256" key="2">
    <source>
        <dbReference type="ARBA" id="ARBA00011975"/>
    </source>
</evidence>
<organism evidence="13 14">
    <name type="scientific">Vespula maculifrons</name>
    <name type="common">Eastern yellow jacket</name>
    <name type="synonym">Wasp</name>
    <dbReference type="NCBI Taxonomy" id="7453"/>
    <lineage>
        <taxon>Eukaryota</taxon>
        <taxon>Metazoa</taxon>
        <taxon>Ecdysozoa</taxon>
        <taxon>Arthropoda</taxon>
        <taxon>Hexapoda</taxon>
        <taxon>Insecta</taxon>
        <taxon>Pterygota</taxon>
        <taxon>Neoptera</taxon>
        <taxon>Endopterygota</taxon>
        <taxon>Hymenoptera</taxon>
        <taxon>Apocrita</taxon>
        <taxon>Aculeata</taxon>
        <taxon>Vespoidea</taxon>
        <taxon>Vespidae</taxon>
        <taxon>Vespinae</taxon>
        <taxon>Vespula</taxon>
    </lineage>
</organism>
<comment type="similarity">
    <text evidence="11">Belongs to the class I-like SAM-binding methyltransferase superfamily. C5-methyltransferase family.</text>
</comment>
<evidence type="ECO:0000256" key="8">
    <source>
        <dbReference type="ARBA" id="ARBA00022771"/>
    </source>
</evidence>
<evidence type="ECO:0000256" key="5">
    <source>
        <dbReference type="ARBA" id="ARBA00022679"/>
    </source>
</evidence>
<dbReference type="Proteomes" id="UP001607303">
    <property type="component" value="Unassembled WGS sequence"/>
</dbReference>
<dbReference type="PROSITE" id="PS00094">
    <property type="entry name" value="C5_MTASE_1"/>
    <property type="match status" value="1"/>
</dbReference>
<dbReference type="EC" id="2.1.1.37" evidence="2"/>
<dbReference type="Gene3D" id="3.40.50.150">
    <property type="entry name" value="Vaccinia Virus protein VP39"/>
    <property type="match status" value="1"/>
</dbReference>
<dbReference type="InterPro" id="IPR025766">
    <property type="entry name" value="ADD"/>
</dbReference>
<keyword evidence="4 11" id="KW-0489">Methyltransferase</keyword>
<proteinExistence type="inferred from homology"/>
<protein>
    <recommendedName>
        <fullName evidence="2">DNA (cytosine-5-)-methyltransferase</fullName>
        <ecNumber evidence="2">2.1.1.37</ecNumber>
    </recommendedName>
</protein>
<sequence length="600" mass="69726">MISYFSSRYIAMIIDYRDCCLREPSFGCQWIMWYGDYTFSQVNIRSQGMEKMQDYIQRTKKHFYLLGVLDASKDYYLRLGYDTENWTIADAITHSSQRNVCSQVRKRSLTVQKCSEESKKYSALILSKLNQLKINVTVDDQRKNDIINSNILHLIKIGKAAIEDICLRCLKISQEEMEQHPFFKGSLCKDCSEIFKPSIFVIGTDSKCYFCTVCAGSGTVVMCDNENCPRLYHFYNTTDRVYCRVYCTACLKHLIYPNEYHDILLEDPWKCLLCKMDNVSTPNRVIIPRPEWKEKFTHMFRTNPNSKMKFAVDNNWVKRKMRVLSLFDGLATGLVVLLKLGITIEVYYASEIDKDALTVSSSHFGDRIIYLGDVRDITIQKIKEIAPIDLVMGGSPCNDLSLVNPARLGLHDPNGTGVLFFEYKRIKELVKKVNNGRHLFWLYENVANMETKYRLEINRCLGQEPDVIDSADFSPQHRLRLYWHNLPINAYTLPSENQHDLQDVLTPHCNRYALVKKIRTVTTNVHSLKQGKLALKPILMKDESDLLWITELEEIFGFPRHYTDVKNLSAEKRQRLIGKSWSVQTLSAIFLPLRSLYEHD</sequence>
<evidence type="ECO:0000256" key="3">
    <source>
        <dbReference type="ARBA" id="ARBA00022491"/>
    </source>
</evidence>
<evidence type="ECO:0000313" key="13">
    <source>
        <dbReference type="EMBL" id="KAL2732840.1"/>
    </source>
</evidence>
<keyword evidence="10" id="KW-0539">Nucleus</keyword>
<reference evidence="13 14" key="1">
    <citation type="journal article" date="2024" name="Ann. Entomol. Soc. Am.">
        <title>Genomic analyses of the southern and eastern yellowjacket wasps (Hymenoptera: Vespidae) reveal evolutionary signatures of social life.</title>
        <authorList>
            <person name="Catto M.A."/>
            <person name="Caine P.B."/>
            <person name="Orr S.E."/>
            <person name="Hunt B.G."/>
            <person name="Goodisman M.A.D."/>
        </authorList>
    </citation>
    <scope>NUCLEOTIDE SEQUENCE [LARGE SCALE GENOMIC DNA]</scope>
    <source>
        <strain evidence="13">232</strain>
        <tissue evidence="13">Head and thorax</tissue>
    </source>
</reference>
<dbReference type="AlphaFoldDB" id="A0ABD2BJM2"/>
<comment type="caution">
    <text evidence="13">The sequence shown here is derived from an EMBL/GenBank/DDBJ whole genome shotgun (WGS) entry which is preliminary data.</text>
</comment>
<dbReference type="InterPro" id="IPR050390">
    <property type="entry name" value="C5-Methyltransferase"/>
</dbReference>
<keyword evidence="3" id="KW-0678">Repressor</keyword>
<dbReference type="InterPro" id="IPR001525">
    <property type="entry name" value="C5_MeTfrase"/>
</dbReference>
<evidence type="ECO:0000313" key="14">
    <source>
        <dbReference type="Proteomes" id="UP001607303"/>
    </source>
</evidence>
<dbReference type="InterPro" id="IPR040552">
    <property type="entry name" value="DNMT3_ADD_GATA1-like"/>
</dbReference>
<keyword evidence="9" id="KW-0862">Zinc</keyword>
<dbReference type="InterPro" id="IPR029063">
    <property type="entry name" value="SAM-dependent_MTases_sf"/>
</dbReference>
<dbReference type="CDD" id="cd11725">
    <property type="entry name" value="ADDz_Dnmt3"/>
    <property type="match status" value="1"/>
</dbReference>
<accession>A0ABD2BJM2</accession>
<keyword evidence="6 11" id="KW-0949">S-adenosyl-L-methionine</keyword>
<evidence type="ECO:0000256" key="7">
    <source>
        <dbReference type="ARBA" id="ARBA00022723"/>
    </source>
</evidence>
<dbReference type="PANTHER" id="PTHR23068">
    <property type="entry name" value="DNA CYTOSINE-5- -METHYLTRANSFERASE 3-RELATED"/>
    <property type="match status" value="1"/>
</dbReference>
<dbReference type="GO" id="GO:0008270">
    <property type="term" value="F:zinc ion binding"/>
    <property type="evidence" value="ECO:0007669"/>
    <property type="project" value="UniProtKB-KW"/>
</dbReference>
<evidence type="ECO:0000256" key="11">
    <source>
        <dbReference type="PROSITE-ProRule" id="PRU01016"/>
    </source>
</evidence>
<dbReference type="PROSITE" id="PS51679">
    <property type="entry name" value="SAM_MT_C5"/>
    <property type="match status" value="1"/>
</dbReference>
<dbReference type="PANTHER" id="PTHR23068:SF25">
    <property type="entry name" value="DNA (CYTOSINE-5)-METHYLTRANSFERASE DRM2"/>
    <property type="match status" value="1"/>
</dbReference>
<gene>
    <name evidence="13" type="ORF">V1477_015081</name>
</gene>
<evidence type="ECO:0000256" key="1">
    <source>
        <dbReference type="ARBA" id="ARBA00004123"/>
    </source>
</evidence>
<dbReference type="Pfam" id="PF17980">
    <property type="entry name" value="ADD_DNMT3"/>
    <property type="match status" value="1"/>
</dbReference>
<keyword evidence="5 11" id="KW-0808">Transferase</keyword>
<keyword evidence="14" id="KW-1185">Reference proteome</keyword>
<dbReference type="PROSITE" id="PS51533">
    <property type="entry name" value="ADD"/>
    <property type="match status" value="1"/>
</dbReference>
<evidence type="ECO:0000256" key="10">
    <source>
        <dbReference type="ARBA" id="ARBA00023242"/>
    </source>
</evidence>
<evidence type="ECO:0000256" key="6">
    <source>
        <dbReference type="ARBA" id="ARBA00022691"/>
    </source>
</evidence>